<feature type="domain" description="CusB-like beta-barrel" evidence="5">
    <location>
        <begin position="222"/>
        <end position="291"/>
    </location>
</feature>
<feature type="domain" description="Multidrug resistance protein MdtA-like alpha-helical hairpin" evidence="3">
    <location>
        <begin position="115"/>
        <end position="157"/>
    </location>
</feature>
<dbReference type="SUPFAM" id="SSF111369">
    <property type="entry name" value="HlyD-like secretion proteins"/>
    <property type="match status" value="1"/>
</dbReference>
<keyword evidence="2" id="KW-0472">Membrane</keyword>
<proteinExistence type="inferred from homology"/>
<evidence type="ECO:0000256" key="1">
    <source>
        <dbReference type="ARBA" id="ARBA00009477"/>
    </source>
</evidence>
<comment type="similarity">
    <text evidence="1">Belongs to the membrane fusion protein (MFP) (TC 8.A.1) family.</text>
</comment>
<keyword evidence="8" id="KW-1185">Reference proteome</keyword>
<dbReference type="PANTHER" id="PTHR30469:SF15">
    <property type="entry name" value="HLYD FAMILY OF SECRETION PROTEINS"/>
    <property type="match status" value="1"/>
</dbReference>
<comment type="caution">
    <text evidence="7">The sequence shown here is derived from an EMBL/GenBank/DDBJ whole genome shotgun (WGS) entry which is preliminary data.</text>
</comment>
<dbReference type="Gene3D" id="2.40.420.20">
    <property type="match status" value="1"/>
</dbReference>
<sequence>MATDKKKLVKIVAIVVIAFTAVIAYRIYANLAANKERAGRVTQGRTVAVELGKVTRQDIKPVLVFSANLEPVWSADISSKVDGRIDRLLVEEGDVVKAGSLLAVLDTNELAAQVVQAQGSLFSAQASLEQANLDLKRTEALAKQGAVSVQALDTARIKRDLAIGSLRSAEGNLALLQARLDNANIVAPRDGVVVKRYVQAGYYTKAGTAIVAVADTASLLAKAMVGEAQVHELSVGSKVAVQVNAFPGKQFAGTVTRISPAAVQPSRTFTAEITIPNPGGQLKSGMFAKVEAPGRVRPGALAVPEGALVMREDQKTVFVVIADNKVQQRLLKLGYVGGGWAEVLDGVKLGDTIVVAGHNKLKDGSSIAPSPGAGEK</sequence>
<keyword evidence="2" id="KW-0812">Transmembrane</keyword>
<feature type="domain" description="YknX-like C-terminal permuted SH3-like" evidence="6">
    <location>
        <begin position="300"/>
        <end position="367"/>
    </location>
</feature>
<dbReference type="InterPro" id="IPR058625">
    <property type="entry name" value="MdtA-like_BSH"/>
</dbReference>
<evidence type="ECO:0000259" key="6">
    <source>
        <dbReference type="Pfam" id="PF25989"/>
    </source>
</evidence>
<evidence type="ECO:0000313" key="7">
    <source>
        <dbReference type="EMBL" id="MDT8901795.1"/>
    </source>
</evidence>
<dbReference type="EMBL" id="JAUOZS010000001">
    <property type="protein sequence ID" value="MDT8901795.1"/>
    <property type="molecule type" value="Genomic_DNA"/>
</dbReference>
<evidence type="ECO:0000259" key="4">
    <source>
        <dbReference type="Pfam" id="PF25917"/>
    </source>
</evidence>
<organism evidence="7 8">
    <name type="scientific">Anaeroselena agilis</name>
    <dbReference type="NCBI Taxonomy" id="3063788"/>
    <lineage>
        <taxon>Bacteria</taxon>
        <taxon>Bacillati</taxon>
        <taxon>Bacillota</taxon>
        <taxon>Negativicutes</taxon>
        <taxon>Acetonemataceae</taxon>
        <taxon>Anaeroselena</taxon>
    </lineage>
</organism>
<protein>
    <submittedName>
        <fullName evidence="7">Efflux RND transporter periplasmic adaptor subunit</fullName>
    </submittedName>
</protein>
<dbReference type="Proteomes" id="UP001254848">
    <property type="component" value="Unassembled WGS sequence"/>
</dbReference>
<dbReference type="PANTHER" id="PTHR30469">
    <property type="entry name" value="MULTIDRUG RESISTANCE PROTEIN MDTA"/>
    <property type="match status" value="1"/>
</dbReference>
<dbReference type="InterPro" id="IPR058792">
    <property type="entry name" value="Beta-barrel_RND_2"/>
</dbReference>
<dbReference type="Gene3D" id="2.40.30.170">
    <property type="match status" value="1"/>
</dbReference>
<dbReference type="Pfam" id="PF25917">
    <property type="entry name" value="BSH_RND"/>
    <property type="match status" value="1"/>
</dbReference>
<dbReference type="Gene3D" id="2.40.50.100">
    <property type="match status" value="1"/>
</dbReference>
<dbReference type="InterPro" id="IPR058624">
    <property type="entry name" value="MdtA-like_HH"/>
</dbReference>
<reference evidence="7 8" key="1">
    <citation type="submission" date="2023-07" db="EMBL/GenBank/DDBJ databases">
        <title>The novel representative of Negativicutes class, Anaeroselena agilis gen. nov. sp. nov.</title>
        <authorList>
            <person name="Prokofeva M.I."/>
            <person name="Elcheninov A.G."/>
            <person name="Klyukina A."/>
            <person name="Kublanov I.V."/>
            <person name="Frolov E.N."/>
            <person name="Podosokorskaya O.A."/>
        </authorList>
    </citation>
    <scope>NUCLEOTIDE SEQUENCE [LARGE SCALE GENOMIC DNA]</scope>
    <source>
        <strain evidence="7 8">4137-cl</strain>
    </source>
</reference>
<accession>A0ABU3NZC6</accession>
<evidence type="ECO:0000256" key="2">
    <source>
        <dbReference type="SAM" id="Phobius"/>
    </source>
</evidence>
<gene>
    <name evidence="7" type="ORF">Q4T40_11110</name>
</gene>
<evidence type="ECO:0000259" key="5">
    <source>
        <dbReference type="Pfam" id="PF25954"/>
    </source>
</evidence>
<dbReference type="RefSeq" id="WP_413780297.1">
    <property type="nucleotide sequence ID" value="NZ_JAUOZS010000001.1"/>
</dbReference>
<keyword evidence="2" id="KW-1133">Transmembrane helix</keyword>
<feature type="transmembrane region" description="Helical" evidence="2">
    <location>
        <begin position="7"/>
        <end position="28"/>
    </location>
</feature>
<dbReference type="Pfam" id="PF25876">
    <property type="entry name" value="HH_MFP_RND"/>
    <property type="match status" value="1"/>
</dbReference>
<dbReference type="Pfam" id="PF25989">
    <property type="entry name" value="YknX_C"/>
    <property type="match status" value="1"/>
</dbReference>
<dbReference type="NCBIfam" id="TIGR01730">
    <property type="entry name" value="RND_mfp"/>
    <property type="match status" value="1"/>
</dbReference>
<dbReference type="InterPro" id="IPR058637">
    <property type="entry name" value="YknX-like_C"/>
</dbReference>
<dbReference type="InterPro" id="IPR006143">
    <property type="entry name" value="RND_pump_MFP"/>
</dbReference>
<evidence type="ECO:0000313" key="8">
    <source>
        <dbReference type="Proteomes" id="UP001254848"/>
    </source>
</evidence>
<name>A0ABU3NZC6_9FIRM</name>
<dbReference type="Pfam" id="PF25954">
    <property type="entry name" value="Beta-barrel_RND_2"/>
    <property type="match status" value="1"/>
</dbReference>
<evidence type="ECO:0000259" key="3">
    <source>
        <dbReference type="Pfam" id="PF25876"/>
    </source>
</evidence>
<dbReference type="Gene3D" id="1.10.287.470">
    <property type="entry name" value="Helix hairpin bin"/>
    <property type="match status" value="1"/>
</dbReference>
<feature type="domain" description="Multidrug resistance protein MdtA-like barrel-sandwich hybrid" evidence="4">
    <location>
        <begin position="75"/>
        <end position="213"/>
    </location>
</feature>